<dbReference type="CDD" id="cd02440">
    <property type="entry name" value="AdoMet_MTases"/>
    <property type="match status" value="1"/>
</dbReference>
<dbReference type="InterPro" id="IPR029063">
    <property type="entry name" value="SAM-dependent_MTases_sf"/>
</dbReference>
<name>A0A6M0H3X0_9CLOT</name>
<reference evidence="1 2" key="1">
    <citation type="submission" date="2020-02" db="EMBL/GenBank/DDBJ databases">
        <title>Genome assembly of a novel Clostridium senegalense strain.</title>
        <authorList>
            <person name="Gupta T.B."/>
            <person name="Jauregui R."/>
            <person name="Maclean P."/>
            <person name="Nawarathana A."/>
            <person name="Brightwell G."/>
        </authorList>
    </citation>
    <scope>NUCLEOTIDE SEQUENCE [LARGE SCALE GENOMIC DNA]</scope>
    <source>
        <strain evidence="1 2">AGRFS4</strain>
    </source>
</reference>
<dbReference type="SUPFAM" id="SSF53335">
    <property type="entry name" value="S-adenosyl-L-methionine-dependent methyltransferases"/>
    <property type="match status" value="1"/>
</dbReference>
<protein>
    <submittedName>
        <fullName evidence="1">Class I SAM-dependent methyltransferase</fullName>
    </submittedName>
</protein>
<keyword evidence="1" id="KW-0489">Methyltransferase</keyword>
<accession>A0A6M0H3X0</accession>
<dbReference type="GO" id="GO:0032259">
    <property type="term" value="P:methylation"/>
    <property type="evidence" value="ECO:0007669"/>
    <property type="project" value="UniProtKB-KW"/>
</dbReference>
<dbReference type="Proteomes" id="UP000481872">
    <property type="component" value="Unassembled WGS sequence"/>
</dbReference>
<comment type="caution">
    <text evidence="1">The sequence shown here is derived from an EMBL/GenBank/DDBJ whole genome shotgun (WGS) entry which is preliminary data.</text>
</comment>
<dbReference type="GO" id="GO:0008168">
    <property type="term" value="F:methyltransferase activity"/>
    <property type="evidence" value="ECO:0007669"/>
    <property type="project" value="UniProtKB-KW"/>
</dbReference>
<dbReference type="AlphaFoldDB" id="A0A6M0H3X0"/>
<dbReference type="Gene3D" id="3.40.50.150">
    <property type="entry name" value="Vaccinia Virus protein VP39"/>
    <property type="match status" value="1"/>
</dbReference>
<evidence type="ECO:0000313" key="1">
    <source>
        <dbReference type="EMBL" id="NEU05395.1"/>
    </source>
</evidence>
<evidence type="ECO:0000313" key="2">
    <source>
        <dbReference type="Proteomes" id="UP000481872"/>
    </source>
</evidence>
<proteinExistence type="predicted"/>
<dbReference type="PANTHER" id="PTHR43591">
    <property type="entry name" value="METHYLTRANSFERASE"/>
    <property type="match status" value="1"/>
</dbReference>
<organism evidence="1 2">
    <name type="scientific">Clostridium senegalense</name>
    <dbReference type="NCBI Taxonomy" id="1465809"/>
    <lineage>
        <taxon>Bacteria</taxon>
        <taxon>Bacillati</taxon>
        <taxon>Bacillota</taxon>
        <taxon>Clostridia</taxon>
        <taxon>Eubacteriales</taxon>
        <taxon>Clostridiaceae</taxon>
        <taxon>Clostridium</taxon>
    </lineage>
</organism>
<keyword evidence="2" id="KW-1185">Reference proteome</keyword>
<dbReference type="Pfam" id="PF01209">
    <property type="entry name" value="Ubie_methyltran"/>
    <property type="match status" value="1"/>
</dbReference>
<dbReference type="PANTHER" id="PTHR43591:SF24">
    <property type="entry name" value="2-METHOXY-6-POLYPRENYL-1,4-BENZOQUINOL METHYLASE, MITOCHONDRIAL"/>
    <property type="match status" value="1"/>
</dbReference>
<sequence>MGDKNTEIKKDITDLFDRVSSVFDDNGPRFFKYFGEELVKFADIKYGEKVLDVASGKGASLFLSAKKVGEKGNVIGIDISKGMVDKTNLEIKHKCIENAQSIVMDAENLDFASEYFNHVLCGFGVFFFPDYKIAFKEFMRVLKHGGKFSFTTFLRKKDENFIWLDELVEEYLPEYEEDCGYEETVEFDTEEGLYKILKESNFKNIKIEKEEKIFIYKDEQEWWDKLYTHGYVTILDAIPLDKIEEFKLKVFEKLKVLKKENGIENSMYVLYAKGEK</sequence>
<dbReference type="RefSeq" id="WP_061994393.1">
    <property type="nucleotide sequence ID" value="NZ_JAAGPU010000019.1"/>
</dbReference>
<gene>
    <name evidence="1" type="ORF">G3M99_11120</name>
</gene>
<dbReference type="EMBL" id="JAAGPU010000019">
    <property type="protein sequence ID" value="NEU05395.1"/>
    <property type="molecule type" value="Genomic_DNA"/>
</dbReference>
<keyword evidence="1" id="KW-0808">Transferase</keyword>